<protein>
    <submittedName>
        <fullName evidence="2">Uncharacterized protein</fullName>
    </submittedName>
</protein>
<proteinExistence type="predicted"/>
<name>A0AAD7WD97_9TELE</name>
<sequence>MESRRAILAARRCGRSGDCSQTGRERPRFAVIYRRRSQAQQDNVTSRAVGHGRPPTHPPSPSCTSFISRQRNFISASERRSGVRSGCRRTAAGAERNLEEVGQGRRGRGGVSSILKRVWESVSARGTVQMRPCFH</sequence>
<dbReference type="Proteomes" id="UP001221898">
    <property type="component" value="Unassembled WGS sequence"/>
</dbReference>
<gene>
    <name evidence="2" type="ORF">AAFF_G00073810</name>
</gene>
<accession>A0AAD7WD97</accession>
<evidence type="ECO:0000313" key="3">
    <source>
        <dbReference type="Proteomes" id="UP001221898"/>
    </source>
</evidence>
<comment type="caution">
    <text evidence="2">The sequence shown here is derived from an EMBL/GenBank/DDBJ whole genome shotgun (WGS) entry which is preliminary data.</text>
</comment>
<evidence type="ECO:0000256" key="1">
    <source>
        <dbReference type="SAM" id="MobiDB-lite"/>
    </source>
</evidence>
<feature type="region of interest" description="Disordered" evidence="1">
    <location>
        <begin position="35"/>
        <end position="65"/>
    </location>
</feature>
<organism evidence="2 3">
    <name type="scientific">Aldrovandia affinis</name>
    <dbReference type="NCBI Taxonomy" id="143900"/>
    <lineage>
        <taxon>Eukaryota</taxon>
        <taxon>Metazoa</taxon>
        <taxon>Chordata</taxon>
        <taxon>Craniata</taxon>
        <taxon>Vertebrata</taxon>
        <taxon>Euteleostomi</taxon>
        <taxon>Actinopterygii</taxon>
        <taxon>Neopterygii</taxon>
        <taxon>Teleostei</taxon>
        <taxon>Notacanthiformes</taxon>
        <taxon>Halosauridae</taxon>
        <taxon>Aldrovandia</taxon>
    </lineage>
</organism>
<keyword evidence="3" id="KW-1185">Reference proteome</keyword>
<evidence type="ECO:0000313" key="2">
    <source>
        <dbReference type="EMBL" id="KAJ8392503.1"/>
    </source>
</evidence>
<dbReference type="AlphaFoldDB" id="A0AAD7WD97"/>
<dbReference type="EMBL" id="JAINUG010000145">
    <property type="protein sequence ID" value="KAJ8392503.1"/>
    <property type="molecule type" value="Genomic_DNA"/>
</dbReference>
<reference evidence="2" key="1">
    <citation type="journal article" date="2023" name="Science">
        <title>Genome structures resolve the early diversification of teleost fishes.</title>
        <authorList>
            <person name="Parey E."/>
            <person name="Louis A."/>
            <person name="Montfort J."/>
            <person name="Bouchez O."/>
            <person name="Roques C."/>
            <person name="Iampietro C."/>
            <person name="Lluch J."/>
            <person name="Castinel A."/>
            <person name="Donnadieu C."/>
            <person name="Desvignes T."/>
            <person name="Floi Bucao C."/>
            <person name="Jouanno E."/>
            <person name="Wen M."/>
            <person name="Mejri S."/>
            <person name="Dirks R."/>
            <person name="Jansen H."/>
            <person name="Henkel C."/>
            <person name="Chen W.J."/>
            <person name="Zahm M."/>
            <person name="Cabau C."/>
            <person name="Klopp C."/>
            <person name="Thompson A.W."/>
            <person name="Robinson-Rechavi M."/>
            <person name="Braasch I."/>
            <person name="Lecointre G."/>
            <person name="Bobe J."/>
            <person name="Postlethwait J.H."/>
            <person name="Berthelot C."/>
            <person name="Roest Crollius H."/>
            <person name="Guiguen Y."/>
        </authorList>
    </citation>
    <scope>NUCLEOTIDE SEQUENCE</scope>
    <source>
        <strain evidence="2">NC1722</strain>
    </source>
</reference>